<dbReference type="GO" id="GO:0016787">
    <property type="term" value="F:hydrolase activity"/>
    <property type="evidence" value="ECO:0007669"/>
    <property type="project" value="UniProtKB-KW"/>
</dbReference>
<dbReference type="PANTHER" id="PTHR11839:SF18">
    <property type="entry name" value="NUDIX HYDROLASE DOMAIN-CONTAINING PROTEIN"/>
    <property type="match status" value="1"/>
</dbReference>
<dbReference type="AlphaFoldDB" id="A0A936TES8"/>
<dbReference type="PANTHER" id="PTHR11839">
    <property type="entry name" value="UDP/ADP-SUGAR PYROPHOSPHATASE"/>
    <property type="match status" value="1"/>
</dbReference>
<gene>
    <name evidence="4" type="ORF">IPN02_19880</name>
</gene>
<evidence type="ECO:0000313" key="4">
    <source>
        <dbReference type="EMBL" id="MBK9299036.1"/>
    </source>
</evidence>
<dbReference type="GO" id="GO:0005829">
    <property type="term" value="C:cytosol"/>
    <property type="evidence" value="ECO:0007669"/>
    <property type="project" value="TreeGrafter"/>
</dbReference>
<dbReference type="EMBL" id="JADJZA010000011">
    <property type="protein sequence ID" value="MBK9299036.1"/>
    <property type="molecule type" value="Genomic_DNA"/>
</dbReference>
<dbReference type="PROSITE" id="PS51462">
    <property type="entry name" value="NUDIX"/>
    <property type="match status" value="1"/>
</dbReference>
<dbReference type="Pfam" id="PF00293">
    <property type="entry name" value="NUDIX"/>
    <property type="match status" value="1"/>
</dbReference>
<comment type="caution">
    <text evidence="4">The sequence shown here is derived from an EMBL/GenBank/DDBJ whole genome shotgun (WGS) entry which is preliminary data.</text>
</comment>
<protein>
    <submittedName>
        <fullName evidence="4">NUDIX hydrolase</fullName>
    </submittedName>
</protein>
<dbReference type="Proteomes" id="UP000727993">
    <property type="component" value="Unassembled WGS sequence"/>
</dbReference>
<dbReference type="InterPro" id="IPR000086">
    <property type="entry name" value="NUDIX_hydrolase_dom"/>
</dbReference>
<sequence>MVEAEMCDPDGGVHARDVVRHPGAVSILPLHDDGTVTLVRQYRVAPDGDLLEIPAGKADRNDEDPVDLALRELAEEVGLAASSCVRLAGFYLSPGYSDEWHETFLATGLSEVPTEFDGVEERHMDLVRLGLTDAVEAVASGGIVDAKTIIALLATERRGPGARST</sequence>
<reference evidence="4 5" key="1">
    <citation type="submission" date="2020-10" db="EMBL/GenBank/DDBJ databases">
        <title>Connecting structure to function with the recovery of over 1000 high-quality activated sludge metagenome-assembled genomes encoding full-length rRNA genes using long-read sequencing.</title>
        <authorList>
            <person name="Singleton C.M."/>
            <person name="Petriglieri F."/>
            <person name="Kristensen J.M."/>
            <person name="Kirkegaard R.H."/>
            <person name="Michaelsen T.Y."/>
            <person name="Andersen M.H."/>
            <person name="Karst S.M."/>
            <person name="Dueholm M.S."/>
            <person name="Nielsen P.H."/>
            <person name="Albertsen M."/>
        </authorList>
    </citation>
    <scope>NUCLEOTIDE SEQUENCE [LARGE SCALE GENOMIC DNA]</scope>
    <source>
        <strain evidence="4">Lyne_18-Q3-R50-59_MAXAC.006</strain>
    </source>
</reference>
<comment type="cofactor">
    <cofactor evidence="1">
        <name>Mg(2+)</name>
        <dbReference type="ChEBI" id="CHEBI:18420"/>
    </cofactor>
</comment>
<dbReference type="Gene3D" id="3.90.79.10">
    <property type="entry name" value="Nucleoside Triphosphate Pyrophosphohydrolase"/>
    <property type="match status" value="1"/>
</dbReference>
<dbReference type="SUPFAM" id="SSF55811">
    <property type="entry name" value="Nudix"/>
    <property type="match status" value="1"/>
</dbReference>
<proteinExistence type="predicted"/>
<dbReference type="GO" id="GO:0006753">
    <property type="term" value="P:nucleoside phosphate metabolic process"/>
    <property type="evidence" value="ECO:0007669"/>
    <property type="project" value="TreeGrafter"/>
</dbReference>
<name>A0A936TES8_9ACTN</name>
<dbReference type="GO" id="GO:0019693">
    <property type="term" value="P:ribose phosphate metabolic process"/>
    <property type="evidence" value="ECO:0007669"/>
    <property type="project" value="TreeGrafter"/>
</dbReference>
<keyword evidence="2 4" id="KW-0378">Hydrolase</keyword>
<dbReference type="CDD" id="cd24161">
    <property type="entry name" value="NUDIX_ADPRase_Ndx2"/>
    <property type="match status" value="1"/>
</dbReference>
<evidence type="ECO:0000256" key="1">
    <source>
        <dbReference type="ARBA" id="ARBA00001946"/>
    </source>
</evidence>
<organism evidence="4 5">
    <name type="scientific">Candidatus Neomicrothrix subdominans</name>
    <dbReference type="NCBI Taxonomy" id="2954438"/>
    <lineage>
        <taxon>Bacteria</taxon>
        <taxon>Bacillati</taxon>
        <taxon>Actinomycetota</taxon>
        <taxon>Acidimicrobiia</taxon>
        <taxon>Acidimicrobiales</taxon>
        <taxon>Microthrixaceae</taxon>
        <taxon>Candidatus Neomicrothrix</taxon>
    </lineage>
</organism>
<evidence type="ECO:0000256" key="2">
    <source>
        <dbReference type="ARBA" id="ARBA00022801"/>
    </source>
</evidence>
<evidence type="ECO:0000313" key="5">
    <source>
        <dbReference type="Proteomes" id="UP000727993"/>
    </source>
</evidence>
<evidence type="ECO:0000259" key="3">
    <source>
        <dbReference type="PROSITE" id="PS51462"/>
    </source>
</evidence>
<dbReference type="InterPro" id="IPR015797">
    <property type="entry name" value="NUDIX_hydrolase-like_dom_sf"/>
</dbReference>
<accession>A0A936TES8</accession>
<feature type="domain" description="Nudix hydrolase" evidence="3">
    <location>
        <begin position="20"/>
        <end position="151"/>
    </location>
</feature>